<protein>
    <submittedName>
        <fullName evidence="2">Uncharacterized protein</fullName>
    </submittedName>
</protein>
<gene>
    <name evidence="2" type="ORF">KZ699_07480</name>
</gene>
<organism evidence="2 3">
    <name type="scientific">Agrobacterium cucumeris</name>
    <dbReference type="NCBI Taxonomy" id="2862866"/>
    <lineage>
        <taxon>Bacteria</taxon>
        <taxon>Pseudomonadati</taxon>
        <taxon>Pseudomonadota</taxon>
        <taxon>Alphaproteobacteria</taxon>
        <taxon>Hyphomicrobiales</taxon>
        <taxon>Rhizobiaceae</taxon>
        <taxon>Rhizobium/Agrobacterium group</taxon>
        <taxon>Agrobacterium</taxon>
    </lineage>
</organism>
<evidence type="ECO:0000256" key="1">
    <source>
        <dbReference type="SAM" id="Coils"/>
    </source>
</evidence>
<evidence type="ECO:0000313" key="3">
    <source>
        <dbReference type="Proteomes" id="UP001225611"/>
    </source>
</evidence>
<evidence type="ECO:0000313" key="2">
    <source>
        <dbReference type="EMBL" id="WHO06960.1"/>
    </source>
</evidence>
<dbReference type="EMBL" id="CP080387">
    <property type="protein sequence ID" value="WHO06960.1"/>
    <property type="molecule type" value="Genomic_DNA"/>
</dbReference>
<feature type="coiled-coil region" evidence="1">
    <location>
        <begin position="130"/>
        <end position="174"/>
    </location>
</feature>
<accession>A0ABY8RGZ2</accession>
<keyword evidence="1" id="KW-0175">Coiled coil</keyword>
<name>A0ABY8RGZ2_9HYPH</name>
<proteinExistence type="predicted"/>
<reference evidence="2 3" key="1">
    <citation type="journal article" date="2023" name="Syst. Appl. Microbiol.">
        <title>Agrobacterium cucumeris sp. nov. isolated from crazy roots on cucumber (Cucumis sativus).</title>
        <authorList>
            <person name="Warabieda M."/>
            <person name="Kuzmanovic N."/>
            <person name="Trzcinski P."/>
            <person name="Pulawska J."/>
        </authorList>
    </citation>
    <scope>NUCLEOTIDE SEQUENCE [LARGE SCALE GENOMIC DNA]</scope>
    <source>
        <strain evidence="2 3">O132</strain>
    </source>
</reference>
<sequence>MSETDTDSEQNNATDVADRLCRLMRRIEITAGELRFNQPHSPTQKFTGLQCPLYQVFEPIATELEFENYAELRDNFVALCNRVIRDVSSLTLKRPETQQRWIQAAKMANGVFDARNFGIDTGSVFQKHFSQDVYQRLEDASERLQITERQEATVDELGEALNAARNTLNAYEQHGKIPAEIGRILKHYLQQIESAYQHYDDFGEEIFWATYKELFATFLQVHNVIVPSTPNDAIKTALNTMGEKMKYGLHALAVSADAATIAATGLAVLQLAKV</sequence>
<dbReference type="RefSeq" id="WP_269699768.1">
    <property type="nucleotide sequence ID" value="NZ_CP080387.1"/>
</dbReference>
<dbReference type="Proteomes" id="UP001225611">
    <property type="component" value="Chromosome 1"/>
</dbReference>
<keyword evidence="3" id="KW-1185">Reference proteome</keyword>